<keyword evidence="5" id="KW-1185">Reference proteome</keyword>
<feature type="coiled-coil region" evidence="1">
    <location>
        <begin position="194"/>
        <end position="260"/>
    </location>
</feature>
<protein>
    <submittedName>
        <fullName evidence="4">HlyD family efflux transporter periplasmic adaptor subunit</fullName>
    </submittedName>
</protein>
<dbReference type="InterPro" id="IPR011053">
    <property type="entry name" value="Single_hybrid_motif"/>
</dbReference>
<dbReference type="InterPro" id="IPR050739">
    <property type="entry name" value="MFP"/>
</dbReference>
<keyword evidence="1" id="KW-0175">Coiled coil</keyword>
<evidence type="ECO:0000256" key="1">
    <source>
        <dbReference type="SAM" id="Coils"/>
    </source>
</evidence>
<sequence length="418" mass="45942">MSSTLFRKAAIEKCQTKWLGEVILVQPLSLSVLTSTAIAMALAVIGFLALTDYTKRTSVAGQLAPDRGVITVYSPQPGIVEKKLIKEGQLIKKGETLYIVSTEHQSGLLEKVHATVSQQLLFRKQLLRDEITHTLMLHEREKSALRKKIAWSQVQETKISHQIADQLIRVALAEAGTERTSRLLSQGFVSADLAQQKQADLLDQRNRLAALERDKLTAQQDLEEQQSALDSLPLRQQNDIAQLERVLVSTDQELTESEGKRTVVILAPEDGVATAVLGEVGQTVDSGRPLASIVPKGAKFVAQLYAPSSAIGFVRPQDKVLLRFHSYPYQKFGHAVGSIVSVSKTTLASRDVTGFAGSDGKEGPVYLITVALARQTIMAYGKPQPLQAGMLVDADVFQEKRKLYEWVLDPLYSLSGKF</sequence>
<keyword evidence="2" id="KW-1133">Transmembrane helix</keyword>
<evidence type="ECO:0000313" key="4">
    <source>
        <dbReference type="EMBL" id="MCS0606778.1"/>
    </source>
</evidence>
<comment type="caution">
    <text evidence="4">The sequence shown here is derived from an EMBL/GenBank/DDBJ whole genome shotgun (WGS) entry which is preliminary data.</text>
</comment>
<dbReference type="EMBL" id="JANUGV010000001">
    <property type="protein sequence ID" value="MCS0606778.1"/>
    <property type="molecule type" value="Genomic_DNA"/>
</dbReference>
<proteinExistence type="predicted"/>
<gene>
    <name evidence="4" type="ORF">NX773_01190</name>
</gene>
<accession>A0ABT2BE43</accession>
<reference evidence="4 5" key="1">
    <citation type="submission" date="2022-08" db="EMBL/GenBank/DDBJ databases">
        <title>Reclassification of Massilia species as members of the genera Telluria, Duganella, Pseudoduganella, Mokoshia gen. nov. and Zemynaea gen. nov. using orthogonal and non-orthogonal genome-based approaches.</title>
        <authorList>
            <person name="Bowman J.P."/>
        </authorList>
    </citation>
    <scope>NUCLEOTIDE SEQUENCE [LARGE SCALE GENOMIC DNA]</scope>
    <source>
        <strain evidence="4 5">JCM 31607</strain>
    </source>
</reference>
<dbReference type="RefSeq" id="WP_258854580.1">
    <property type="nucleotide sequence ID" value="NZ_JANUGV010000001.1"/>
</dbReference>
<feature type="domain" description="AprE-like beta-barrel" evidence="3">
    <location>
        <begin position="302"/>
        <end position="396"/>
    </location>
</feature>
<dbReference type="PANTHER" id="PTHR30386">
    <property type="entry name" value="MEMBRANE FUSION SUBUNIT OF EMRAB-TOLC MULTIDRUG EFFLUX PUMP"/>
    <property type="match status" value="1"/>
</dbReference>
<feature type="transmembrane region" description="Helical" evidence="2">
    <location>
        <begin position="28"/>
        <end position="50"/>
    </location>
</feature>
<dbReference type="InterPro" id="IPR058982">
    <property type="entry name" value="Beta-barrel_AprE"/>
</dbReference>
<dbReference type="PRINTS" id="PR01490">
    <property type="entry name" value="RTXTOXIND"/>
</dbReference>
<dbReference type="SUPFAM" id="SSF51230">
    <property type="entry name" value="Single hybrid motif"/>
    <property type="match status" value="1"/>
</dbReference>
<dbReference type="Pfam" id="PF26002">
    <property type="entry name" value="Beta-barrel_AprE"/>
    <property type="match status" value="1"/>
</dbReference>
<evidence type="ECO:0000256" key="2">
    <source>
        <dbReference type="SAM" id="Phobius"/>
    </source>
</evidence>
<name>A0ABT2BE43_9BURK</name>
<evidence type="ECO:0000259" key="3">
    <source>
        <dbReference type="Pfam" id="PF26002"/>
    </source>
</evidence>
<evidence type="ECO:0000313" key="5">
    <source>
        <dbReference type="Proteomes" id="UP001205861"/>
    </source>
</evidence>
<dbReference type="Gene3D" id="2.40.50.100">
    <property type="match status" value="1"/>
</dbReference>
<keyword evidence="2" id="KW-0812">Transmembrane</keyword>
<dbReference type="Proteomes" id="UP001205861">
    <property type="component" value="Unassembled WGS sequence"/>
</dbReference>
<organism evidence="4 5">
    <name type="scientific">Massilia solisilvae</name>
    <dbReference type="NCBI Taxonomy" id="1811225"/>
    <lineage>
        <taxon>Bacteria</taxon>
        <taxon>Pseudomonadati</taxon>
        <taxon>Pseudomonadota</taxon>
        <taxon>Betaproteobacteria</taxon>
        <taxon>Burkholderiales</taxon>
        <taxon>Oxalobacteraceae</taxon>
        <taxon>Telluria group</taxon>
        <taxon>Massilia</taxon>
    </lineage>
</organism>
<keyword evidence="2" id="KW-0472">Membrane</keyword>
<dbReference type="PANTHER" id="PTHR30386:SF28">
    <property type="entry name" value="EXPORTED PROTEIN"/>
    <property type="match status" value="1"/>
</dbReference>